<dbReference type="Proteomes" id="UP000053617">
    <property type="component" value="Unassembled WGS sequence"/>
</dbReference>
<dbReference type="Pfam" id="PF26534">
    <property type="entry name" value="NTF2_7"/>
    <property type="match status" value="1"/>
</dbReference>
<organism evidence="2 3">
    <name type="scientific">Rhinocladiella mackenziei CBS 650.93</name>
    <dbReference type="NCBI Taxonomy" id="1442369"/>
    <lineage>
        <taxon>Eukaryota</taxon>
        <taxon>Fungi</taxon>
        <taxon>Dikarya</taxon>
        <taxon>Ascomycota</taxon>
        <taxon>Pezizomycotina</taxon>
        <taxon>Eurotiomycetes</taxon>
        <taxon>Chaetothyriomycetidae</taxon>
        <taxon>Chaetothyriales</taxon>
        <taxon>Herpotrichiellaceae</taxon>
        <taxon>Rhinocladiella</taxon>
    </lineage>
</organism>
<dbReference type="EMBL" id="KN847477">
    <property type="protein sequence ID" value="KIX06761.1"/>
    <property type="molecule type" value="Genomic_DNA"/>
</dbReference>
<evidence type="ECO:0000313" key="3">
    <source>
        <dbReference type="Proteomes" id="UP000053617"/>
    </source>
</evidence>
<protein>
    <recommendedName>
        <fullName evidence="1">NTF2-like domain-containing protein</fullName>
    </recommendedName>
</protein>
<dbReference type="InterPro" id="IPR058645">
    <property type="entry name" value="NTF2-like_dom_7"/>
</dbReference>
<gene>
    <name evidence="2" type="ORF">Z518_04737</name>
</gene>
<dbReference type="HOGENOM" id="CLU_096573_2_1_1"/>
<feature type="domain" description="NTF2-like" evidence="1">
    <location>
        <begin position="34"/>
        <end position="170"/>
    </location>
</feature>
<dbReference type="OrthoDB" id="5596743at2759"/>
<reference evidence="2 3" key="1">
    <citation type="submission" date="2015-01" db="EMBL/GenBank/DDBJ databases">
        <title>The Genome Sequence of Rhinocladiella mackenzie CBS 650.93.</title>
        <authorList>
            <consortium name="The Broad Institute Genomics Platform"/>
            <person name="Cuomo C."/>
            <person name="de Hoog S."/>
            <person name="Gorbushina A."/>
            <person name="Stielow B."/>
            <person name="Teixiera M."/>
            <person name="Abouelleil A."/>
            <person name="Chapman S.B."/>
            <person name="Priest M."/>
            <person name="Young S.K."/>
            <person name="Wortman J."/>
            <person name="Nusbaum C."/>
            <person name="Birren B."/>
        </authorList>
    </citation>
    <scope>NUCLEOTIDE SEQUENCE [LARGE SCALE GENOMIC DNA]</scope>
    <source>
        <strain evidence="2 3">CBS 650.93</strain>
    </source>
</reference>
<accession>A0A0D2IUC2</accession>
<evidence type="ECO:0000259" key="1">
    <source>
        <dbReference type="Pfam" id="PF26534"/>
    </source>
</evidence>
<dbReference type="AlphaFoldDB" id="A0A0D2IUC2"/>
<dbReference type="RefSeq" id="XP_013273897.1">
    <property type="nucleotide sequence ID" value="XM_013418443.1"/>
</dbReference>
<proteinExistence type="predicted"/>
<dbReference type="VEuPathDB" id="FungiDB:Z518_04737"/>
<keyword evidence="3" id="KW-1185">Reference proteome</keyword>
<dbReference type="GeneID" id="25292808"/>
<sequence>MAAAAPSWAGWMKRGSSSALSLDECDCTCDSDVCLEQSDAEDIIDEFISILEHSDIIEANATAQALLSDDFYEESDSINILSGEPLGSLTFAGKQSYISNVLNAPSIEDVSTIKAMPAGCRNVLWYWTMNIGSEKIPITGMNLMEINDEKQIVNQFVEFNSIAWALDVGEYSLRTCSQVQRLIQSLGFTVINSAGKTLPLA</sequence>
<evidence type="ECO:0000313" key="2">
    <source>
        <dbReference type="EMBL" id="KIX06761.1"/>
    </source>
</evidence>
<name>A0A0D2IUC2_9EURO</name>